<keyword evidence="5" id="KW-1185">Reference proteome</keyword>
<proteinExistence type="predicted"/>
<dbReference type="OrthoDB" id="7025024at2"/>
<evidence type="ECO:0000313" key="5">
    <source>
        <dbReference type="Proteomes" id="UP000748067"/>
    </source>
</evidence>
<dbReference type="Proteomes" id="UP000182470">
    <property type="component" value="Chromosome I"/>
</dbReference>
<organism evidence="3 4">
    <name type="scientific">Pseudomonas antarctica</name>
    <dbReference type="NCBI Taxonomy" id="219572"/>
    <lineage>
        <taxon>Bacteria</taxon>
        <taxon>Pseudomonadati</taxon>
        <taxon>Pseudomonadota</taxon>
        <taxon>Gammaproteobacteria</taxon>
        <taxon>Pseudomonadales</taxon>
        <taxon>Pseudomonadaceae</taxon>
        <taxon>Pseudomonas</taxon>
    </lineage>
</organism>
<protein>
    <submittedName>
        <fullName evidence="3">Uncharacterized protein</fullName>
    </submittedName>
</protein>
<dbReference type="Proteomes" id="UP000748067">
    <property type="component" value="Unassembled WGS sequence"/>
</dbReference>
<evidence type="ECO:0000256" key="1">
    <source>
        <dbReference type="SAM" id="MobiDB-lite"/>
    </source>
</evidence>
<sequence length="730" mass="78635">MTTPTDPTDPTDPSDPNYDISLNPPDFAFAASLDKLVGESATKALGVRATDPYAEVFVEAWRNRNIGDIIRLKIQDKDGKGDLLVASVTVSEIASRYSLMVPRKDLQDRVLVGQQEGLVTMYLELVRVGSKQISRSRSVTFLLKKSSPAGFDSRPDVEGHDGLRVVAEGLPQYSTVDSYVASKGMWVLLSKHANARANDLFTVFLAGVPTPYRLSAAEAAGPGPYRVFIPPSVFRDITQFGLLPLLYTVEDVAENPPAGNTTLSAPYYLNSDLDPSLFDPPYLLVNNVETTRLNLGTHGSLPFSVSVTPPRSIRLASPPNQIVVTLTFTKNEGTKKVTRLPSFAQTQARGEIIPVSSEVFNQPGFDFVHISYEMFSSTGALLGKSGSTSVSLEGVLVVTYPAPAFDGKLGPQTIVPQNYPNGATTTVGFPSMSTAHVIQLIWRYFDGTVAVIPAQTGNANGLVQFPISATIIAQSAGQPIKLSYLVTVGGTTVASEVQVLTVQAAPLLVLPQPLINRLDPGATLVLNSFNGDARASVVPWGGIQAGQVVWLTMINGARELKVLDGYLISEGEVTRGLMDKPVSRDWIAGVPNNTKIEVRLYVGQAGSTNIETARASPSTFYTADTRFNPPVITRAIIVSTGNSVPNGGSYAAALGYGVLFSGTCDARPYHRNVRLGTPEGGGYTLTITPGTTNWERWTGFHLLNQWYNVAMYELEGGQNVSSNVIRWFRV</sequence>
<reference evidence="3 4" key="2">
    <citation type="submission" date="2016-10" db="EMBL/GenBank/DDBJ databases">
        <authorList>
            <person name="de Groot N.N."/>
        </authorList>
    </citation>
    <scope>NUCLEOTIDE SEQUENCE [LARGE SCALE GENOMIC DNA]</scope>
    <source>
        <strain evidence="3 4">BS2772</strain>
    </source>
</reference>
<dbReference type="EMBL" id="JXDI01000001">
    <property type="protein sequence ID" value="KAF2411306.1"/>
    <property type="molecule type" value="Genomic_DNA"/>
</dbReference>
<dbReference type="AlphaFoldDB" id="A0A1G9ZM97"/>
<accession>A0A1G9ZM97</accession>
<gene>
    <name evidence="2" type="ORF">PSAN_37500</name>
    <name evidence="3" type="ORF">SAMN04490179_3187</name>
</gene>
<dbReference type="EMBL" id="LT629704">
    <property type="protein sequence ID" value="SDN22267.1"/>
    <property type="molecule type" value="Genomic_DNA"/>
</dbReference>
<name>A0A1G9ZM97_9PSED</name>
<evidence type="ECO:0000313" key="4">
    <source>
        <dbReference type="Proteomes" id="UP000182470"/>
    </source>
</evidence>
<feature type="region of interest" description="Disordered" evidence="1">
    <location>
        <begin position="1"/>
        <end position="20"/>
    </location>
</feature>
<evidence type="ECO:0000313" key="3">
    <source>
        <dbReference type="EMBL" id="SDN22267.1"/>
    </source>
</evidence>
<reference evidence="2 5" key="1">
    <citation type="submission" date="2015-01" db="EMBL/GenBank/DDBJ databases">
        <title>Genome Sequence of Pseudomonas antarctica CMS 35.</title>
        <authorList>
            <person name="Voget S."/>
            <person name="Chow J."/>
            <person name="Daniel R."/>
            <person name="Streit W."/>
        </authorList>
    </citation>
    <scope>NUCLEOTIDE SEQUENCE [LARGE SCALE GENOMIC DNA]</scope>
    <source>
        <strain evidence="2 5">CMS 35</strain>
    </source>
</reference>
<evidence type="ECO:0000313" key="2">
    <source>
        <dbReference type="EMBL" id="KAF2411306.1"/>
    </source>
</evidence>
<dbReference type="RefSeq" id="WP_083357951.1">
    <property type="nucleotide sequence ID" value="NZ_JXDI01000001.1"/>
</dbReference>